<accession>A0AA36J2F7</accession>
<dbReference type="Gene3D" id="3.90.228.10">
    <property type="match status" value="1"/>
</dbReference>
<dbReference type="EMBL" id="CAUJNA010003282">
    <property type="protein sequence ID" value="CAJ1397902.1"/>
    <property type="molecule type" value="Genomic_DNA"/>
</dbReference>
<evidence type="ECO:0000313" key="1">
    <source>
        <dbReference type="EMBL" id="CAJ1397902.1"/>
    </source>
</evidence>
<keyword evidence="2" id="KW-1185">Reference proteome</keyword>
<dbReference type="SUPFAM" id="SSF56399">
    <property type="entry name" value="ADP-ribosylation"/>
    <property type="match status" value="1"/>
</dbReference>
<organism evidence="1 2">
    <name type="scientific">Effrenium voratum</name>
    <dbReference type="NCBI Taxonomy" id="2562239"/>
    <lineage>
        <taxon>Eukaryota</taxon>
        <taxon>Sar</taxon>
        <taxon>Alveolata</taxon>
        <taxon>Dinophyceae</taxon>
        <taxon>Suessiales</taxon>
        <taxon>Symbiodiniaceae</taxon>
        <taxon>Effrenium</taxon>
    </lineage>
</organism>
<gene>
    <name evidence="1" type="ORF">EVOR1521_LOCUS21821</name>
</gene>
<evidence type="ECO:0000313" key="2">
    <source>
        <dbReference type="Proteomes" id="UP001178507"/>
    </source>
</evidence>
<comment type="caution">
    <text evidence="1">The sequence shown here is derived from an EMBL/GenBank/DDBJ whole genome shotgun (WGS) entry which is preliminary data.</text>
</comment>
<sequence>MGETREALFAALGAKSFWRWPAEGFELGSDSAKATLRGLQLHDFRTGLDRWLKVSAKCADRSTATRMAYFHGFSRGGSGYAPDFEGNESSDDEAAGVTCARPGCSKPPWNGAQGEYCGRSCRDSSTSAVPTAAAAGVTCARPGCSKPSWNGAQGEYCGKSCRDSSTSAAPTAAAAGVTCARPGCSKPSWNGAQGEYCGKSCRDSSTSAAPTAAAASQAGASCVPATQQQFDSVKQQFQKSWNTGSPPQIRAIFKIHASSAVATAYHSKCSSIGPMAAHGNGSKLANQQRRFHGTRQSCAFSGQPCTNPGCRACSIIRGGFQIKHLSANTQNRGAFGPGHYTSAKSSTAKGYGNVLIVTIVAVGITDVVQDPTLSATVLAKRLGVMTNAAASRISVLEGRRRFRLDAIHEWPTSPLAMMN</sequence>
<dbReference type="AlphaFoldDB" id="A0AA36J2F7"/>
<proteinExistence type="predicted"/>
<name>A0AA36J2F7_9DINO</name>
<reference evidence="1" key="1">
    <citation type="submission" date="2023-08" db="EMBL/GenBank/DDBJ databases">
        <authorList>
            <person name="Chen Y."/>
            <person name="Shah S."/>
            <person name="Dougan E. K."/>
            <person name="Thang M."/>
            <person name="Chan C."/>
        </authorList>
    </citation>
    <scope>NUCLEOTIDE SEQUENCE</scope>
</reference>
<dbReference type="Proteomes" id="UP001178507">
    <property type="component" value="Unassembled WGS sequence"/>
</dbReference>
<protein>
    <submittedName>
        <fullName evidence="1">Uncharacterized protein</fullName>
    </submittedName>
</protein>